<name>A0A9W5WVL5_BABOV</name>
<feature type="compositionally biased region" description="Basic residues" evidence="2">
    <location>
        <begin position="14"/>
        <end position="34"/>
    </location>
</feature>
<keyword evidence="1" id="KW-0694">RNA-binding</keyword>
<dbReference type="GO" id="GO:0003729">
    <property type="term" value="F:mRNA binding"/>
    <property type="evidence" value="ECO:0007669"/>
    <property type="project" value="TreeGrafter"/>
</dbReference>
<feature type="domain" description="CPL" evidence="3">
    <location>
        <begin position="478"/>
        <end position="573"/>
    </location>
</feature>
<evidence type="ECO:0000256" key="2">
    <source>
        <dbReference type="SAM" id="MobiDB-lite"/>
    </source>
</evidence>
<dbReference type="InterPro" id="IPR016024">
    <property type="entry name" value="ARM-type_fold"/>
</dbReference>
<dbReference type="SUPFAM" id="SSF48371">
    <property type="entry name" value="ARM repeat"/>
    <property type="match status" value="1"/>
</dbReference>
<dbReference type="InterPro" id="IPR011989">
    <property type="entry name" value="ARM-like"/>
</dbReference>
<dbReference type="GO" id="GO:0005730">
    <property type="term" value="C:nucleolus"/>
    <property type="evidence" value="ECO:0007669"/>
    <property type="project" value="TreeGrafter"/>
</dbReference>
<dbReference type="OrthoDB" id="497380at2759"/>
<proteinExistence type="predicted"/>
<dbReference type="Proteomes" id="UP001057455">
    <property type="component" value="Unassembled WGS sequence"/>
</dbReference>
<feature type="compositionally biased region" description="Low complexity" evidence="2">
    <location>
        <begin position="65"/>
        <end position="76"/>
    </location>
</feature>
<sequence>MKLNIQRPGDASKSKGKFRGKKATKGSKSQRHAKGSIGKTSGPKSKPFKKSHKSSTDTKSQKPRNGSSNSTGNTSNKRPLPNDSSNGTEGVVSFERKSKRGKEHGTLKAKLEKSFKTKHIKPKLSKKRASKKPKASDENISGVTKKLKESKQSKEDEVKEINKLYSQLLVEHRKQEVVTKTIKELIRKIGTENYSIIANKRHISRVLQACLKYGDTSTRSMIFESLKKDFNVTNLNVHSARFLIKVFNYCNVDAKAFLRTSFFNDRNKVLLYSRYGSLVMDVIYQKLRNKEQLEILRLYTLSNHFIIETDAMKKIEQAGSLHQFIAVIDQSESRATCVEMLKLAVLKMVDKAQLTASLSHDLIYVYWKLAENKTELMNLVGPVFGQLLSTRNGNTVLCDLYGYADKKLRKSILKGLKTDFPEAAYNQVNVSFIVKTALATDDTKMTIECLIKPLQDDLAKLVSHPHAHLLLKSILEPAKDVESVTSLKDLATRQQELQEYLLPLLVDLFKSIELREVIENKPSCVILQDTLKTSGNPDILYSVVDVLRDDMDGEMKLLQNLDTLRFLQSLIKKPGDALASLKPYREFWPVLKTKVKRILSSQCVFILVDIVEAALKEKDDETVEDFKSVVTVSTLKETSAALKKKKEKHVGVDILLKLLS</sequence>
<dbReference type="GO" id="GO:0006417">
    <property type="term" value="P:regulation of translation"/>
    <property type="evidence" value="ECO:0007669"/>
    <property type="project" value="TreeGrafter"/>
</dbReference>
<organism evidence="4 5">
    <name type="scientific">Babesia ovis</name>
    <dbReference type="NCBI Taxonomy" id="5869"/>
    <lineage>
        <taxon>Eukaryota</taxon>
        <taxon>Sar</taxon>
        <taxon>Alveolata</taxon>
        <taxon>Apicomplexa</taxon>
        <taxon>Aconoidasida</taxon>
        <taxon>Piroplasmida</taxon>
        <taxon>Babesiidae</taxon>
        <taxon>Babesia</taxon>
    </lineage>
</organism>
<dbReference type="PANTHER" id="PTHR13389">
    <property type="entry name" value="PUMILIO HOMOLOG 3"/>
    <property type="match status" value="1"/>
</dbReference>
<protein>
    <submittedName>
        <fullName evidence="4">Pumilio RNA-binding region-containing</fullName>
    </submittedName>
</protein>
<evidence type="ECO:0000313" key="4">
    <source>
        <dbReference type="EMBL" id="GFE54989.1"/>
    </source>
</evidence>
<dbReference type="InterPro" id="IPR012959">
    <property type="entry name" value="CPL_dom"/>
</dbReference>
<dbReference type="PANTHER" id="PTHR13389:SF0">
    <property type="entry name" value="PUMILIO HOMOLOG 3"/>
    <property type="match status" value="1"/>
</dbReference>
<dbReference type="AlphaFoldDB" id="A0A9W5WVL5"/>
<gene>
    <name evidence="4" type="ORF">BaOVIS_023930</name>
</gene>
<dbReference type="Gene3D" id="1.25.10.10">
    <property type="entry name" value="Leucine-rich Repeat Variant"/>
    <property type="match status" value="2"/>
</dbReference>
<evidence type="ECO:0000259" key="3">
    <source>
        <dbReference type="Pfam" id="PF08144"/>
    </source>
</evidence>
<dbReference type="Pfam" id="PF08144">
    <property type="entry name" value="CPL"/>
    <property type="match status" value="1"/>
</dbReference>
<keyword evidence="5" id="KW-1185">Reference proteome</keyword>
<dbReference type="InterPro" id="IPR040059">
    <property type="entry name" value="PUM3"/>
</dbReference>
<comment type="caution">
    <text evidence="4">The sequence shown here is derived from an EMBL/GenBank/DDBJ whole genome shotgun (WGS) entry which is preliminary data.</text>
</comment>
<reference evidence="4" key="1">
    <citation type="submission" date="2019-12" db="EMBL/GenBank/DDBJ databases">
        <title>Genome sequence of Babesia ovis.</title>
        <authorList>
            <person name="Yamagishi J."/>
            <person name="Sevinc F."/>
            <person name="Xuan X."/>
        </authorList>
    </citation>
    <scope>NUCLEOTIDE SEQUENCE</scope>
    <source>
        <strain evidence="4">Selcuk</strain>
    </source>
</reference>
<evidence type="ECO:0000256" key="1">
    <source>
        <dbReference type="ARBA" id="ARBA00022884"/>
    </source>
</evidence>
<feature type="compositionally biased region" description="Basic and acidic residues" evidence="2">
    <location>
        <begin position="103"/>
        <end position="115"/>
    </location>
</feature>
<feature type="region of interest" description="Disordered" evidence="2">
    <location>
        <begin position="1"/>
        <end position="154"/>
    </location>
</feature>
<feature type="compositionally biased region" description="Basic residues" evidence="2">
    <location>
        <begin position="116"/>
        <end position="133"/>
    </location>
</feature>
<evidence type="ECO:0000313" key="5">
    <source>
        <dbReference type="Proteomes" id="UP001057455"/>
    </source>
</evidence>
<accession>A0A9W5WVL5</accession>
<dbReference type="EMBL" id="BLIY01000017">
    <property type="protein sequence ID" value="GFE54989.1"/>
    <property type="molecule type" value="Genomic_DNA"/>
</dbReference>